<evidence type="ECO:0000313" key="8">
    <source>
        <dbReference type="EnsemblMetazoa" id="ACUA019199-PA"/>
    </source>
</evidence>
<dbReference type="VEuPathDB" id="VectorBase:ACUA019199"/>
<feature type="region of interest" description="Disordered" evidence="6">
    <location>
        <begin position="948"/>
        <end position="974"/>
    </location>
</feature>
<dbReference type="FunFam" id="1.25.10.10:FF:000459">
    <property type="entry name" value="ARM repeat superfamily protein"/>
    <property type="match status" value="1"/>
</dbReference>
<comment type="subcellular location">
    <subcellularLocation>
        <location evidence="1">Nucleus</location>
    </subcellularLocation>
</comment>
<reference evidence="9" key="1">
    <citation type="submission" date="2013-09" db="EMBL/GenBank/DDBJ databases">
        <title>The Genome Sequence of Anopheles culicifacies species A.</title>
        <authorList>
            <consortium name="The Broad Institute Genomics Platform"/>
            <person name="Neafsey D.E."/>
            <person name="Besansky N."/>
            <person name="Howell P."/>
            <person name="Walton C."/>
            <person name="Young S.K."/>
            <person name="Zeng Q."/>
            <person name="Gargeya S."/>
            <person name="Fitzgerald M."/>
            <person name="Haas B."/>
            <person name="Abouelleil A."/>
            <person name="Allen A.W."/>
            <person name="Alvarado L."/>
            <person name="Arachchi H.M."/>
            <person name="Berlin A.M."/>
            <person name="Chapman S.B."/>
            <person name="Gainer-Dewar J."/>
            <person name="Goldberg J."/>
            <person name="Griggs A."/>
            <person name="Gujja S."/>
            <person name="Hansen M."/>
            <person name="Howarth C."/>
            <person name="Imamovic A."/>
            <person name="Ireland A."/>
            <person name="Larimer J."/>
            <person name="McCowan C."/>
            <person name="Murphy C."/>
            <person name="Pearson M."/>
            <person name="Poon T.W."/>
            <person name="Priest M."/>
            <person name="Roberts A."/>
            <person name="Saif S."/>
            <person name="Shea T."/>
            <person name="Sisk P."/>
            <person name="Sykes S."/>
            <person name="Wortman J."/>
            <person name="Nusbaum C."/>
            <person name="Birren B."/>
        </authorList>
    </citation>
    <scope>NUCLEOTIDE SEQUENCE [LARGE SCALE GENOMIC DNA]</scope>
    <source>
        <strain evidence="9">A-37</strain>
    </source>
</reference>
<keyword evidence="4" id="KW-0653">Protein transport</keyword>
<keyword evidence="9" id="KW-1185">Reference proteome</keyword>
<name>A0A182MIN9_9DIPT</name>
<dbReference type="Proteomes" id="UP000075883">
    <property type="component" value="Unassembled WGS sequence"/>
</dbReference>
<evidence type="ECO:0000259" key="7">
    <source>
        <dbReference type="PROSITE" id="PS50166"/>
    </source>
</evidence>
<evidence type="ECO:0000313" key="9">
    <source>
        <dbReference type="Proteomes" id="UP000075883"/>
    </source>
</evidence>
<dbReference type="InterPro" id="IPR016024">
    <property type="entry name" value="ARM-type_fold"/>
</dbReference>
<dbReference type="InterPro" id="IPR011989">
    <property type="entry name" value="ARM-like"/>
</dbReference>
<dbReference type="PANTHER" id="PTHR10997">
    <property type="entry name" value="IMPORTIN-7, 8, 11"/>
    <property type="match status" value="1"/>
</dbReference>
<dbReference type="AlphaFoldDB" id="A0A182MIN9"/>
<dbReference type="PROSITE" id="PS50166">
    <property type="entry name" value="IMPORTIN_B_NT"/>
    <property type="match status" value="1"/>
</dbReference>
<dbReference type="EMBL" id="AXCM01001359">
    <property type="status" value="NOT_ANNOTATED_CDS"/>
    <property type="molecule type" value="Genomic_DNA"/>
</dbReference>
<dbReference type="SMART" id="SM00913">
    <property type="entry name" value="IBN_N"/>
    <property type="match status" value="1"/>
</dbReference>
<comment type="similarity">
    <text evidence="2">Belongs to the importin beta family.</text>
</comment>
<dbReference type="InterPro" id="IPR001494">
    <property type="entry name" value="Importin-beta_N"/>
</dbReference>
<feature type="domain" description="Importin N-terminal" evidence="7">
    <location>
        <begin position="30"/>
        <end position="122"/>
    </location>
</feature>
<organism evidence="8 9">
    <name type="scientific">Anopheles culicifacies</name>
    <dbReference type="NCBI Taxonomy" id="139723"/>
    <lineage>
        <taxon>Eukaryota</taxon>
        <taxon>Metazoa</taxon>
        <taxon>Ecdysozoa</taxon>
        <taxon>Arthropoda</taxon>
        <taxon>Hexapoda</taxon>
        <taxon>Insecta</taxon>
        <taxon>Pterygota</taxon>
        <taxon>Neoptera</taxon>
        <taxon>Endopterygota</taxon>
        <taxon>Diptera</taxon>
        <taxon>Nematocera</taxon>
        <taxon>Culicoidea</taxon>
        <taxon>Culicidae</taxon>
        <taxon>Anophelinae</taxon>
        <taxon>Anopheles</taxon>
        <taxon>culicifacies species complex</taxon>
    </lineage>
</organism>
<reference evidence="8" key="2">
    <citation type="submission" date="2020-05" db="UniProtKB">
        <authorList>
            <consortium name="EnsemblMetazoa"/>
        </authorList>
    </citation>
    <scope>IDENTIFICATION</scope>
    <source>
        <strain evidence="8">A-37</strain>
    </source>
</reference>
<proteinExistence type="inferred from homology"/>
<dbReference type="Gene3D" id="1.25.10.10">
    <property type="entry name" value="Leucine-rich Repeat Variant"/>
    <property type="match status" value="1"/>
</dbReference>
<sequence length="1057" mass="118794">MAQNSDAVKQAMFEELEKILHPDSEQRKSAEARLAQLKFTEWYGVILAEFTVEQQIHIGLRQLASVMLKQYVNDCWADGGDVDDVSDLSGVGPGAANATPALLVNDEAKRRIKQILPEGLYDQNSKIRSVVAYCIANIALYDWPGDWQELFDVIVKCLSGTENSVDGAMKVLAEFTLELDRQVGQVAPLILSEVYRIFTAANQYTVTARKYAVEILYSLLRSINTNIESRQEKFAILNPVLPNFMQRLIEGLTAPNGPHSSFPLKTQIIKILKYMISDMSKFVKPYVGTILPTIWQLLTQLADFYVKVVVNEIEAAPFNGTEQDEDVVDDFVQMILQIFEFVHTIIEMKKYKAAIMNVLTDLVYITVLYMQITEEQARQWLDDPEKFVDDEDEQGVEFTIRVTAHDVLLIVGREYENQLLPCFTEALGKHSAVAEVDRNAGNPHWWKIHESSMLAVGSFKDMIVESPASFDMGQYLALIKMLMESQASPYLLGRCLWLLSRFCECDILRQPFMEQIINATVDSLSVDKPIVLRIMAARAIFGFCGNLKDNKDERHVLILSKLEHFFDGLVGLFEQSQNTVLGLLLEALSATISRYSITNPLLFHQFDANVTATLCPKIINVTMGVFQKYHDDRFLLEMVQDVFKILSQNPFCLLPLQDRIIPTIVNILNHDQAGEQKLSPEIALDVLQTLVKYSQAPLSDAMIESAFPSAVHCILRAEDHSVMQAGGECLRSFLAVSPEQICRYKNGEGLNYVLQVTTMLLNPMNTESTASFIGRLVITIITKVGNLLGDSVDLLLKAVLSKMQLVKSLNVIMSLVTIFAHLILLQLDAVMNFLSTVPGPTGETAMSFVLANWLSRQHLFYGQYERKVTTLALCKLFEHGVTTKDDRLNTVMIKEQVPAGPVNAANNTGRRTRSTAAKTPTMWVDTPVLVKIFKLLLNELGSLREAKEAHAKNQDSGDEANSSSDDETDVSGDGVGKISFLTLLTQLDEGDDDEEEDEDDRQLMAELMNDPIFQCDTMEYLVKFIESFSQHENFVAFLEKIDETEKKILETINIPSI</sequence>
<dbReference type="GO" id="GO:0031267">
    <property type="term" value="F:small GTPase binding"/>
    <property type="evidence" value="ECO:0007669"/>
    <property type="project" value="InterPro"/>
</dbReference>
<dbReference type="Pfam" id="PF25758">
    <property type="entry name" value="TPR_IPO11"/>
    <property type="match status" value="1"/>
</dbReference>
<dbReference type="GO" id="GO:0005635">
    <property type="term" value="C:nuclear envelope"/>
    <property type="evidence" value="ECO:0007669"/>
    <property type="project" value="TreeGrafter"/>
</dbReference>
<dbReference type="InterPro" id="IPR056840">
    <property type="entry name" value="HEAT_IPO9_central"/>
</dbReference>
<dbReference type="PANTHER" id="PTHR10997:SF9">
    <property type="entry name" value="IMPORTIN-9"/>
    <property type="match status" value="1"/>
</dbReference>
<dbReference type="GO" id="GO:0005829">
    <property type="term" value="C:cytosol"/>
    <property type="evidence" value="ECO:0007669"/>
    <property type="project" value="TreeGrafter"/>
</dbReference>
<dbReference type="EnsemblMetazoa" id="ACUA019199-RA">
    <property type="protein sequence ID" value="ACUA019199-PA"/>
    <property type="gene ID" value="ACUA019199"/>
</dbReference>
<dbReference type="Pfam" id="PF25018">
    <property type="entry name" value="HEAT_IPO9_c"/>
    <property type="match status" value="1"/>
</dbReference>
<evidence type="ECO:0000256" key="4">
    <source>
        <dbReference type="ARBA" id="ARBA00022927"/>
    </source>
</evidence>
<evidence type="ECO:0000256" key="6">
    <source>
        <dbReference type="SAM" id="MobiDB-lite"/>
    </source>
</evidence>
<accession>A0A182MIN9</accession>
<dbReference type="GO" id="GO:0006606">
    <property type="term" value="P:protein import into nucleus"/>
    <property type="evidence" value="ECO:0007669"/>
    <property type="project" value="TreeGrafter"/>
</dbReference>
<evidence type="ECO:0000256" key="1">
    <source>
        <dbReference type="ARBA" id="ARBA00004123"/>
    </source>
</evidence>
<evidence type="ECO:0000256" key="3">
    <source>
        <dbReference type="ARBA" id="ARBA00022448"/>
    </source>
</evidence>
<evidence type="ECO:0000256" key="5">
    <source>
        <dbReference type="ARBA" id="ARBA00023242"/>
    </source>
</evidence>
<keyword evidence="5" id="KW-0539">Nucleus</keyword>
<keyword evidence="3" id="KW-0813">Transport</keyword>
<dbReference type="InterPro" id="IPR058669">
    <property type="entry name" value="TPR_IPO7/11-like"/>
</dbReference>
<evidence type="ECO:0000256" key="2">
    <source>
        <dbReference type="ARBA" id="ARBA00007991"/>
    </source>
</evidence>
<dbReference type="STRING" id="139723.A0A182MIN9"/>
<dbReference type="SUPFAM" id="SSF48371">
    <property type="entry name" value="ARM repeat"/>
    <property type="match status" value="1"/>
</dbReference>
<protein>
    <recommendedName>
        <fullName evidence="7">Importin N-terminal domain-containing protein</fullName>
    </recommendedName>
</protein>